<dbReference type="GO" id="GO:0005960">
    <property type="term" value="C:glycine cleavage complex"/>
    <property type="evidence" value="ECO:0007669"/>
    <property type="project" value="InterPro"/>
</dbReference>
<evidence type="ECO:0000256" key="1">
    <source>
        <dbReference type="ARBA" id="ARBA00022823"/>
    </source>
</evidence>
<dbReference type="GO" id="GO:0005829">
    <property type="term" value="C:cytosol"/>
    <property type="evidence" value="ECO:0007669"/>
    <property type="project" value="TreeGrafter"/>
</dbReference>
<dbReference type="RefSeq" id="WP_013626389.1">
    <property type="nucleotide sequence ID" value="NC_015174.1"/>
</dbReference>
<dbReference type="InterPro" id="IPR002930">
    <property type="entry name" value="GCV_H"/>
</dbReference>
<dbReference type="OrthoDB" id="9796712at2"/>
<dbReference type="HOGENOM" id="CLU_097408_2_2_0"/>
<gene>
    <name evidence="2" type="ordered locus">Plabr_0013</name>
</gene>
<protein>
    <submittedName>
        <fullName evidence="2">Glycine cleavage H-protein</fullName>
    </submittedName>
</protein>
<dbReference type="PANTHER" id="PTHR11715:SF3">
    <property type="entry name" value="GLYCINE CLEAVAGE SYSTEM H PROTEIN-RELATED"/>
    <property type="match status" value="1"/>
</dbReference>
<dbReference type="EMBL" id="CP002546">
    <property type="protein sequence ID" value="ADY57645.1"/>
    <property type="molecule type" value="Genomic_DNA"/>
</dbReference>
<sequence>MSDAELIFMMGQYEARIPQDRRYADNHMWVRPEGDRFYAGFTAYSVRLLQDVYFLDWEVDNGASARKGETIGEIESSKAVSSLTAPGACQDLQFNEALLDDPSLINSSPYDKGWLFSFQSPDEFLSPEEYVASLDKKWEETQRVIKGQIQ</sequence>
<dbReference type="Proteomes" id="UP000006860">
    <property type="component" value="Chromosome"/>
</dbReference>
<dbReference type="KEGG" id="pbs:Plabr_0013"/>
<dbReference type="Gene3D" id="2.40.50.100">
    <property type="match status" value="1"/>
</dbReference>
<accession>F0SLG2</accession>
<evidence type="ECO:0000313" key="3">
    <source>
        <dbReference type="Proteomes" id="UP000006860"/>
    </source>
</evidence>
<dbReference type="CDD" id="cd06848">
    <property type="entry name" value="GCS_H"/>
    <property type="match status" value="1"/>
</dbReference>
<dbReference type="STRING" id="756272.Plabr_0013"/>
<dbReference type="InterPro" id="IPR011053">
    <property type="entry name" value="Single_hybrid_motif"/>
</dbReference>
<dbReference type="GO" id="GO:0009249">
    <property type="term" value="P:protein lipoylation"/>
    <property type="evidence" value="ECO:0007669"/>
    <property type="project" value="TreeGrafter"/>
</dbReference>
<name>F0SLG2_RUBBR</name>
<organism evidence="2 3">
    <name type="scientific">Rubinisphaera brasiliensis (strain ATCC 49424 / DSM 5305 / JCM 21570 / IAM 15109 / NBRC 103401 / IFAM 1448)</name>
    <name type="common">Planctomyces brasiliensis</name>
    <dbReference type="NCBI Taxonomy" id="756272"/>
    <lineage>
        <taxon>Bacteria</taxon>
        <taxon>Pseudomonadati</taxon>
        <taxon>Planctomycetota</taxon>
        <taxon>Planctomycetia</taxon>
        <taxon>Planctomycetales</taxon>
        <taxon>Planctomycetaceae</taxon>
        <taxon>Rubinisphaera</taxon>
    </lineage>
</organism>
<reference evidence="3" key="1">
    <citation type="submission" date="2011-02" db="EMBL/GenBank/DDBJ databases">
        <title>The complete genome of Planctomyces brasiliensis DSM 5305.</title>
        <authorList>
            <person name="Lucas S."/>
            <person name="Copeland A."/>
            <person name="Lapidus A."/>
            <person name="Bruce D."/>
            <person name="Goodwin L."/>
            <person name="Pitluck S."/>
            <person name="Kyrpides N."/>
            <person name="Mavromatis K."/>
            <person name="Pagani I."/>
            <person name="Ivanova N."/>
            <person name="Ovchinnikova G."/>
            <person name="Lu M."/>
            <person name="Detter J.C."/>
            <person name="Han C."/>
            <person name="Land M."/>
            <person name="Hauser L."/>
            <person name="Markowitz V."/>
            <person name="Cheng J.-F."/>
            <person name="Hugenholtz P."/>
            <person name="Woyke T."/>
            <person name="Wu D."/>
            <person name="Tindall B."/>
            <person name="Pomrenke H.G."/>
            <person name="Brambilla E."/>
            <person name="Klenk H.-P."/>
            <person name="Eisen J.A."/>
        </authorList>
    </citation>
    <scope>NUCLEOTIDE SEQUENCE [LARGE SCALE GENOMIC DNA]</scope>
    <source>
        <strain evidence="3">ATCC 49424 / DSM 5305 / JCM 21570 / NBRC 103401 / IFAM 1448</strain>
    </source>
</reference>
<evidence type="ECO:0000313" key="2">
    <source>
        <dbReference type="EMBL" id="ADY57645.1"/>
    </source>
</evidence>
<dbReference type="PANTHER" id="PTHR11715">
    <property type="entry name" value="GLYCINE CLEAVAGE SYSTEM H PROTEIN"/>
    <property type="match status" value="1"/>
</dbReference>
<dbReference type="InterPro" id="IPR033753">
    <property type="entry name" value="GCV_H/Fam206"/>
</dbReference>
<dbReference type="eggNOG" id="COG0509">
    <property type="taxonomic scope" value="Bacteria"/>
</dbReference>
<dbReference type="SUPFAM" id="SSF51230">
    <property type="entry name" value="Single hybrid motif"/>
    <property type="match status" value="1"/>
</dbReference>
<dbReference type="Pfam" id="PF01597">
    <property type="entry name" value="GCV_H"/>
    <property type="match status" value="1"/>
</dbReference>
<dbReference type="AlphaFoldDB" id="F0SLG2"/>
<dbReference type="GO" id="GO:0019464">
    <property type="term" value="P:glycine decarboxylation via glycine cleavage system"/>
    <property type="evidence" value="ECO:0007669"/>
    <property type="project" value="InterPro"/>
</dbReference>
<keyword evidence="1" id="KW-0450">Lipoyl</keyword>
<keyword evidence="3" id="KW-1185">Reference proteome</keyword>
<proteinExistence type="predicted"/>